<comment type="caution">
    <text evidence="1">The sequence shown here is derived from an EMBL/GenBank/DDBJ whole genome shotgun (WGS) entry which is preliminary data.</text>
</comment>
<proteinExistence type="predicted"/>
<dbReference type="GO" id="GO:0006629">
    <property type="term" value="P:lipid metabolic process"/>
    <property type="evidence" value="ECO:0007669"/>
    <property type="project" value="InterPro"/>
</dbReference>
<dbReference type="AlphaFoldDB" id="A0AAD7UHJ9"/>
<keyword evidence="2" id="KW-1185">Reference proteome</keyword>
<reference evidence="1" key="1">
    <citation type="submission" date="2023-01" db="EMBL/GenBank/DDBJ databases">
        <title>Metagenome sequencing of chrysophaentin producing Chrysophaeum taylorii.</title>
        <authorList>
            <person name="Davison J."/>
            <person name="Bewley C."/>
        </authorList>
    </citation>
    <scope>NUCLEOTIDE SEQUENCE</scope>
    <source>
        <strain evidence="1">NIES-1699</strain>
    </source>
</reference>
<accession>A0AAD7UHJ9</accession>
<evidence type="ECO:0000313" key="1">
    <source>
        <dbReference type="EMBL" id="KAJ8604364.1"/>
    </source>
</evidence>
<name>A0AAD7UHJ9_9STRA</name>
<sequence length="211" mass="23076">MTGAEASASCCASDVTFAEFKSLRGEMDASVSTAMTPEEFLGGTADWRTDLYATCGTVVSLAESSSTRFTARLRGAHLRRREKLVITEYIDAGIDPADVWLQSFNSPDIAFWIANYPATFGAQAVFLDEAYWYGATDDFSQIKFHRLEGMLVEVENNTRAPSDLAVAAKAADLKIIITWTIRRSGQLDRGLDDSTRLQLISPTTMATCSSS</sequence>
<organism evidence="1 2">
    <name type="scientific">Chrysophaeum taylorii</name>
    <dbReference type="NCBI Taxonomy" id="2483200"/>
    <lineage>
        <taxon>Eukaryota</taxon>
        <taxon>Sar</taxon>
        <taxon>Stramenopiles</taxon>
        <taxon>Ochrophyta</taxon>
        <taxon>Pelagophyceae</taxon>
        <taxon>Pelagomonadales</taxon>
        <taxon>Pelagomonadaceae</taxon>
        <taxon>Chrysophaeum</taxon>
    </lineage>
</organism>
<dbReference type="Proteomes" id="UP001230188">
    <property type="component" value="Unassembled WGS sequence"/>
</dbReference>
<dbReference type="Gene3D" id="3.20.20.190">
    <property type="entry name" value="Phosphatidylinositol (PI) phosphodiesterase"/>
    <property type="match status" value="1"/>
</dbReference>
<dbReference type="SUPFAM" id="SSF51695">
    <property type="entry name" value="PLC-like phosphodiesterases"/>
    <property type="match status" value="1"/>
</dbReference>
<evidence type="ECO:0000313" key="2">
    <source>
        <dbReference type="Proteomes" id="UP001230188"/>
    </source>
</evidence>
<dbReference type="GO" id="GO:0008081">
    <property type="term" value="F:phosphoric diester hydrolase activity"/>
    <property type="evidence" value="ECO:0007669"/>
    <property type="project" value="InterPro"/>
</dbReference>
<dbReference type="InterPro" id="IPR017946">
    <property type="entry name" value="PLC-like_Pdiesterase_TIM-brl"/>
</dbReference>
<protein>
    <submittedName>
        <fullName evidence="1">Uncharacterized protein</fullName>
    </submittedName>
</protein>
<dbReference type="EMBL" id="JAQMWT010000334">
    <property type="protein sequence ID" value="KAJ8604364.1"/>
    <property type="molecule type" value="Genomic_DNA"/>
</dbReference>
<gene>
    <name evidence="1" type="ORF">CTAYLR_002560</name>
</gene>